<dbReference type="Gene3D" id="1.25.40.20">
    <property type="entry name" value="Ankyrin repeat-containing domain"/>
    <property type="match status" value="1"/>
</dbReference>
<dbReference type="InterPro" id="IPR054471">
    <property type="entry name" value="GPIID_WHD"/>
</dbReference>
<dbReference type="Pfam" id="PF22939">
    <property type="entry name" value="WHD_GPIID"/>
    <property type="match status" value="1"/>
</dbReference>
<feature type="domain" description="NACHT" evidence="3">
    <location>
        <begin position="209"/>
        <end position="351"/>
    </location>
</feature>
<dbReference type="InterPro" id="IPR007111">
    <property type="entry name" value="NACHT_NTPase"/>
</dbReference>
<sequence>MAEAAIGIISLGIQVCQGLLKYYDSCKDSRKDVAAMCASVESLSNTLATLEKVIIGNSESARNAQQSIVACRLSIELLSKKLSKVQMVPEPDKLSARIHSHGRLLAYPFRESTLVKLKEILSDIRSNLSLAVDATQVHMTAGLSENVSHLASHVYDRHKDLESRSIIDWLSPLNFHQTQSDTLSRQQKGTCKWVLDTPEYQAWLAGESQILWCWGQPGAGKTILASVFIDQLTVSRQPIGTALTFLYCNYKERTSQSFTALLASLVQQLVQSSISIPEDVKSLYNQCLAKKTAPTLDQLEVLFHSLVATFSRTFIVVDGLDECSEADGTRSRLGTFLNSLPSRISILCTSRRLGDIEESLKLASRLEVFASPADVEAYLKTQIADSARLNSFCIASKDLESTIIGRLVQTAKGMFLLAKLHIESLKTKTSPKQVRKALEKLPKELNDVYNETMERIKGQHEEDAKLATRILSWITHAFRPLRVDELKHAVAVMDLDEDENRLTAEDLPSEAMMVTVCGGLAVVDSEKGTFRLVHYTTEEYFDTCREEMFPDSQRWIALSCIRYLELDWGFKTFKGGLSFDCDLNEPQIHLEPEFLYYTAKYWGDHSRGSIEIQIEEEIIKYLSNTSLLSQIREASGHVQTGTCTGDGLIVAAGFGLIATVDKLLLSGIHVDARGCGHQTALTAAASRGNVDLIRFLLTRGASTEAIMKRDKKATRDPKKSPVFHETIARGMKASGLWQEKLVSAGHLSVEEHLAQMEVICILSNTGPAPLRASRNLRVLS</sequence>
<dbReference type="InterPro" id="IPR036770">
    <property type="entry name" value="Ankyrin_rpt-contain_sf"/>
</dbReference>
<dbReference type="InterPro" id="IPR002110">
    <property type="entry name" value="Ankyrin_rpt"/>
</dbReference>
<dbReference type="Pfam" id="PF00023">
    <property type="entry name" value="Ank"/>
    <property type="match status" value="1"/>
</dbReference>
<proteinExistence type="predicted"/>
<feature type="repeat" description="ANK" evidence="2">
    <location>
        <begin position="676"/>
        <end position="708"/>
    </location>
</feature>
<dbReference type="Pfam" id="PF24883">
    <property type="entry name" value="NPHP3_N"/>
    <property type="match status" value="1"/>
</dbReference>
<dbReference type="EMBL" id="JAZHXI010000003">
    <property type="protein sequence ID" value="KAL2073548.1"/>
    <property type="molecule type" value="Genomic_DNA"/>
</dbReference>
<evidence type="ECO:0000256" key="2">
    <source>
        <dbReference type="PROSITE-ProRule" id="PRU00023"/>
    </source>
</evidence>
<evidence type="ECO:0000256" key="1">
    <source>
        <dbReference type="ARBA" id="ARBA00022737"/>
    </source>
</evidence>
<protein>
    <recommendedName>
        <fullName evidence="3">NACHT domain-containing protein</fullName>
    </recommendedName>
</protein>
<dbReference type="PANTHER" id="PTHR10039">
    <property type="entry name" value="AMELOGENIN"/>
    <property type="match status" value="1"/>
</dbReference>
<keyword evidence="1" id="KW-0677">Repeat</keyword>
<dbReference type="InterPro" id="IPR027417">
    <property type="entry name" value="P-loop_NTPase"/>
</dbReference>
<dbReference type="Proteomes" id="UP001595075">
    <property type="component" value="Unassembled WGS sequence"/>
</dbReference>
<comment type="caution">
    <text evidence="4">The sequence shown here is derived from an EMBL/GenBank/DDBJ whole genome shotgun (WGS) entry which is preliminary data.</text>
</comment>
<dbReference type="PROSITE" id="PS50837">
    <property type="entry name" value="NACHT"/>
    <property type="match status" value="1"/>
</dbReference>
<evidence type="ECO:0000313" key="4">
    <source>
        <dbReference type="EMBL" id="KAL2073548.1"/>
    </source>
</evidence>
<name>A0ABR4CU84_9HELO</name>
<dbReference type="SUPFAM" id="SSF48403">
    <property type="entry name" value="Ankyrin repeat"/>
    <property type="match status" value="1"/>
</dbReference>
<evidence type="ECO:0000259" key="3">
    <source>
        <dbReference type="PROSITE" id="PS50837"/>
    </source>
</evidence>
<accession>A0ABR4CU84</accession>
<organism evidence="4 5">
    <name type="scientific">Oculimacula yallundae</name>
    <dbReference type="NCBI Taxonomy" id="86028"/>
    <lineage>
        <taxon>Eukaryota</taxon>
        <taxon>Fungi</taxon>
        <taxon>Dikarya</taxon>
        <taxon>Ascomycota</taxon>
        <taxon>Pezizomycotina</taxon>
        <taxon>Leotiomycetes</taxon>
        <taxon>Helotiales</taxon>
        <taxon>Ploettnerulaceae</taxon>
        <taxon>Oculimacula</taxon>
    </lineage>
</organism>
<dbReference type="PANTHER" id="PTHR10039:SF15">
    <property type="entry name" value="NACHT DOMAIN-CONTAINING PROTEIN"/>
    <property type="match status" value="1"/>
</dbReference>
<gene>
    <name evidence="4" type="ORF">VTL71DRAFT_10874</name>
</gene>
<dbReference type="PROSITE" id="PS50297">
    <property type="entry name" value="ANK_REP_REGION"/>
    <property type="match status" value="1"/>
</dbReference>
<keyword evidence="2" id="KW-0040">ANK repeat</keyword>
<dbReference type="Gene3D" id="3.40.50.300">
    <property type="entry name" value="P-loop containing nucleotide triphosphate hydrolases"/>
    <property type="match status" value="1"/>
</dbReference>
<reference evidence="4 5" key="1">
    <citation type="journal article" date="2024" name="Commun. Biol.">
        <title>Comparative genomic analysis of thermophilic fungi reveals convergent evolutionary adaptations and gene losses.</title>
        <authorList>
            <person name="Steindorff A.S."/>
            <person name="Aguilar-Pontes M.V."/>
            <person name="Robinson A.J."/>
            <person name="Andreopoulos B."/>
            <person name="LaButti K."/>
            <person name="Kuo A."/>
            <person name="Mondo S."/>
            <person name="Riley R."/>
            <person name="Otillar R."/>
            <person name="Haridas S."/>
            <person name="Lipzen A."/>
            <person name="Grimwood J."/>
            <person name="Schmutz J."/>
            <person name="Clum A."/>
            <person name="Reid I.D."/>
            <person name="Moisan M.C."/>
            <person name="Butler G."/>
            <person name="Nguyen T.T.M."/>
            <person name="Dewar K."/>
            <person name="Conant G."/>
            <person name="Drula E."/>
            <person name="Henrissat B."/>
            <person name="Hansel C."/>
            <person name="Singer S."/>
            <person name="Hutchinson M.I."/>
            <person name="de Vries R.P."/>
            <person name="Natvig D.O."/>
            <person name="Powell A.J."/>
            <person name="Tsang A."/>
            <person name="Grigoriev I.V."/>
        </authorList>
    </citation>
    <scope>NUCLEOTIDE SEQUENCE [LARGE SCALE GENOMIC DNA]</scope>
    <source>
        <strain evidence="4 5">CBS 494.80</strain>
    </source>
</reference>
<dbReference type="InterPro" id="IPR056884">
    <property type="entry name" value="NPHP3-like_N"/>
</dbReference>
<dbReference type="SUPFAM" id="SSF52540">
    <property type="entry name" value="P-loop containing nucleoside triphosphate hydrolases"/>
    <property type="match status" value="1"/>
</dbReference>
<keyword evidence="5" id="KW-1185">Reference proteome</keyword>
<dbReference type="PROSITE" id="PS50088">
    <property type="entry name" value="ANK_REPEAT"/>
    <property type="match status" value="1"/>
</dbReference>
<evidence type="ECO:0000313" key="5">
    <source>
        <dbReference type="Proteomes" id="UP001595075"/>
    </source>
</evidence>